<dbReference type="EMBL" id="JAWDIP010000003">
    <property type="protein sequence ID" value="MDY0393435.1"/>
    <property type="molecule type" value="Genomic_DNA"/>
</dbReference>
<name>A0ABU5C2P3_9BACI</name>
<reference evidence="2 3" key="1">
    <citation type="submission" date="2023-10" db="EMBL/GenBank/DDBJ databases">
        <title>Virgibacillus halophilus 5B73C genome.</title>
        <authorList>
            <person name="Miliotis G."/>
            <person name="Sengupta P."/>
            <person name="Hameed A."/>
            <person name="Chuvochina M."/>
            <person name="Mcdonagh F."/>
            <person name="Simpson A.C."/>
            <person name="Singh N.K."/>
            <person name="Rekha P.D."/>
            <person name="Raman K."/>
            <person name="Hugenholtz P."/>
            <person name="Venkateswaran K."/>
        </authorList>
    </citation>
    <scope>NUCLEOTIDE SEQUENCE [LARGE SCALE GENOMIC DNA]</scope>
    <source>
        <strain evidence="2 3">5B73C</strain>
    </source>
</reference>
<dbReference type="Pfam" id="PF11553">
    <property type="entry name" value="DUF3231"/>
    <property type="match status" value="1"/>
</dbReference>
<gene>
    <name evidence="2" type="ORF">RWE15_02045</name>
</gene>
<comment type="caution">
    <text evidence="2">The sequence shown here is derived from an EMBL/GenBank/DDBJ whole genome shotgun (WGS) entry which is preliminary data.</text>
</comment>
<accession>A0ABU5C2P3</accession>
<protein>
    <submittedName>
        <fullName evidence="2">DUF3231 family protein</fullName>
    </submittedName>
</protein>
<proteinExistence type="predicted"/>
<keyword evidence="1" id="KW-1133">Transmembrane helix</keyword>
<dbReference type="InterPro" id="IPR012347">
    <property type="entry name" value="Ferritin-like"/>
</dbReference>
<keyword evidence="3" id="KW-1185">Reference proteome</keyword>
<keyword evidence="1" id="KW-0812">Transmembrane</keyword>
<keyword evidence="1" id="KW-0472">Membrane</keyword>
<evidence type="ECO:0000313" key="3">
    <source>
        <dbReference type="Proteomes" id="UP001281447"/>
    </source>
</evidence>
<organism evidence="2 3">
    <name type="scientific">Tigheibacillus halophilus</name>
    <dbReference type="NCBI Taxonomy" id="361280"/>
    <lineage>
        <taxon>Bacteria</taxon>
        <taxon>Bacillati</taxon>
        <taxon>Bacillota</taxon>
        <taxon>Bacilli</taxon>
        <taxon>Bacillales</taxon>
        <taxon>Bacillaceae</taxon>
        <taxon>Tigheibacillus</taxon>
    </lineage>
</organism>
<evidence type="ECO:0000313" key="2">
    <source>
        <dbReference type="EMBL" id="MDY0393435.1"/>
    </source>
</evidence>
<feature type="transmembrane region" description="Helical" evidence="1">
    <location>
        <begin position="23"/>
        <end position="41"/>
    </location>
</feature>
<sequence length="102" mass="11558">MPIPMTWDADISKSTEYTFSDKLMMYYTASLIAISVGFYGASISQSPRADLGLMYNRLSVEIQKLSEDGANIMIKNKWLEQPPYGFKSQGLSQRKPKIRLAK</sequence>
<dbReference type="InterPro" id="IPR021617">
    <property type="entry name" value="DUF3231"/>
</dbReference>
<dbReference type="Gene3D" id="1.20.1260.10">
    <property type="match status" value="1"/>
</dbReference>
<dbReference type="Proteomes" id="UP001281447">
    <property type="component" value="Unassembled WGS sequence"/>
</dbReference>
<evidence type="ECO:0000256" key="1">
    <source>
        <dbReference type="SAM" id="Phobius"/>
    </source>
</evidence>